<accession>A0AAD5X6Z9</accession>
<keyword evidence="2" id="KW-1185">Reference proteome</keyword>
<proteinExistence type="predicted"/>
<evidence type="ECO:0000313" key="1">
    <source>
        <dbReference type="EMBL" id="KAJ3054821.1"/>
    </source>
</evidence>
<dbReference type="AlphaFoldDB" id="A0AAD5X6Z9"/>
<dbReference type="EMBL" id="JADGJD010000114">
    <property type="protein sequence ID" value="KAJ3054821.1"/>
    <property type="molecule type" value="Genomic_DNA"/>
</dbReference>
<evidence type="ECO:0000313" key="2">
    <source>
        <dbReference type="Proteomes" id="UP001212841"/>
    </source>
</evidence>
<name>A0AAD5X6Z9_9FUNG</name>
<comment type="caution">
    <text evidence="1">The sequence shown here is derived from an EMBL/GenBank/DDBJ whole genome shotgun (WGS) entry which is preliminary data.</text>
</comment>
<dbReference type="Proteomes" id="UP001212841">
    <property type="component" value="Unassembled WGS sequence"/>
</dbReference>
<sequence length="382" mass="42942">MRPTSDFGIARADQHLVRLLPHGVLSQTRHGAHPTFAQYARKTFPSDYLHGLPPNDPLYQVLVPSARSCYTGMISSSEITFFRSDTLKTCITIDHQYSGYMLGGSGPSFLFGFTFALMLDQSNFKVWFLMDSFGDDHRHNPEELLHCQDAILPHSTLTCNDGYVAYLSIEGLDSETPYTVVALLSIFGDRHTYECDQIPETRQLLTRSHLLICIPHSDWKIQVVSLTTYDCIRTITIAALTDPIPPERPVKLGSYWVGEHMGGVLGRLLAISDIRLSDCGGRLMISKRQIDVINRINCTQKLLNGLSEIPLMEQAAVLESSSLTVVDVMSEKGIRYNHVMGANLKDSSDVLWYGGNVKNRGNWFWYTPTGKFEDLKCSWVKL</sequence>
<organism evidence="1 2">
    <name type="scientific">Rhizophlyctis rosea</name>
    <dbReference type="NCBI Taxonomy" id="64517"/>
    <lineage>
        <taxon>Eukaryota</taxon>
        <taxon>Fungi</taxon>
        <taxon>Fungi incertae sedis</taxon>
        <taxon>Chytridiomycota</taxon>
        <taxon>Chytridiomycota incertae sedis</taxon>
        <taxon>Chytridiomycetes</taxon>
        <taxon>Rhizophlyctidales</taxon>
        <taxon>Rhizophlyctidaceae</taxon>
        <taxon>Rhizophlyctis</taxon>
    </lineage>
</organism>
<protein>
    <submittedName>
        <fullName evidence="1">Uncharacterized protein</fullName>
    </submittedName>
</protein>
<reference evidence="1" key="1">
    <citation type="submission" date="2020-05" db="EMBL/GenBank/DDBJ databases">
        <title>Phylogenomic resolution of chytrid fungi.</title>
        <authorList>
            <person name="Stajich J.E."/>
            <person name="Amses K."/>
            <person name="Simmons R."/>
            <person name="Seto K."/>
            <person name="Myers J."/>
            <person name="Bonds A."/>
            <person name="Quandt C.A."/>
            <person name="Barry K."/>
            <person name="Liu P."/>
            <person name="Grigoriev I."/>
            <person name="Longcore J.E."/>
            <person name="James T.Y."/>
        </authorList>
    </citation>
    <scope>NUCLEOTIDE SEQUENCE</scope>
    <source>
        <strain evidence="1">JEL0318</strain>
    </source>
</reference>
<gene>
    <name evidence="1" type="ORF">HK097_000746</name>
</gene>